<organism evidence="1 2">
    <name type="scientific">candidate division TA06 bacterium B3_TA06</name>
    <dbReference type="NCBI Taxonomy" id="2012487"/>
    <lineage>
        <taxon>Bacteria</taxon>
        <taxon>Bacteria division TA06</taxon>
    </lineage>
</organism>
<dbReference type="EMBL" id="NJBO01000015">
    <property type="protein sequence ID" value="TKJ40960.1"/>
    <property type="molecule type" value="Genomic_DNA"/>
</dbReference>
<evidence type="ECO:0000313" key="1">
    <source>
        <dbReference type="EMBL" id="TKJ40960.1"/>
    </source>
</evidence>
<name>A0A532V162_UNCT6</name>
<gene>
    <name evidence="1" type="ORF">CEE36_08825</name>
</gene>
<reference evidence="1 2" key="1">
    <citation type="submission" date="2017-06" db="EMBL/GenBank/DDBJ databases">
        <title>Novel microbial phyla capable of carbon fixation and sulfur reduction in deep-sea sediments.</title>
        <authorList>
            <person name="Huang J."/>
            <person name="Baker B."/>
            <person name="Wang Y."/>
        </authorList>
    </citation>
    <scope>NUCLEOTIDE SEQUENCE [LARGE SCALE GENOMIC DNA]</scope>
    <source>
        <strain evidence="1">B3_TA06</strain>
    </source>
</reference>
<dbReference type="AlphaFoldDB" id="A0A532V162"/>
<comment type="caution">
    <text evidence="1">The sequence shown here is derived from an EMBL/GenBank/DDBJ whole genome shotgun (WGS) entry which is preliminary data.</text>
</comment>
<sequence length="152" mass="17450">MKDTQFMTAKDKELVLKAWKRFLVNGLRWGDFTERLYKHLTLHCSFIAHFSREGFYATYFKSGDRIAKFLSQFDTRNSDPIDGVPPSIEYRMTYWAADKNGNEYADINQAMIEAATPYIDDLLEKAQASQRAADIGEAKELLAKHGIAIKET</sequence>
<accession>A0A532V162</accession>
<dbReference type="Proteomes" id="UP000317778">
    <property type="component" value="Unassembled WGS sequence"/>
</dbReference>
<protein>
    <submittedName>
        <fullName evidence="1">Uncharacterized protein</fullName>
    </submittedName>
</protein>
<evidence type="ECO:0000313" key="2">
    <source>
        <dbReference type="Proteomes" id="UP000317778"/>
    </source>
</evidence>
<proteinExistence type="predicted"/>